<keyword evidence="9" id="KW-0406">Ion transport</keyword>
<dbReference type="PANTHER" id="PTHR40659:SF1">
    <property type="entry name" value="NICKEL_COBALT EFFLUX SYSTEM RCNA"/>
    <property type="match status" value="1"/>
</dbReference>
<dbReference type="PANTHER" id="PTHR40659">
    <property type="entry name" value="NICKEL/COBALT EFFLUX SYSTEM RCNA"/>
    <property type="match status" value="1"/>
</dbReference>
<evidence type="ECO:0000256" key="6">
    <source>
        <dbReference type="ARBA" id="ARBA00022596"/>
    </source>
</evidence>
<evidence type="ECO:0000256" key="2">
    <source>
        <dbReference type="ARBA" id="ARBA00004651"/>
    </source>
</evidence>
<dbReference type="Proteomes" id="UP000256845">
    <property type="component" value="Unassembled WGS sequence"/>
</dbReference>
<evidence type="ECO:0000256" key="13">
    <source>
        <dbReference type="RuleBase" id="RU362101"/>
    </source>
</evidence>
<proteinExistence type="inferred from homology"/>
<dbReference type="GO" id="GO:0010045">
    <property type="term" value="P:response to nickel cation"/>
    <property type="evidence" value="ECO:0007669"/>
    <property type="project" value="TreeGrafter"/>
</dbReference>
<keyword evidence="10" id="KW-0921">Nickel transport</keyword>
<dbReference type="AlphaFoldDB" id="A0A3D9H8F0"/>
<evidence type="ECO:0000256" key="4">
    <source>
        <dbReference type="ARBA" id="ARBA00022448"/>
    </source>
</evidence>
<keyword evidence="4 13" id="KW-0813">Transport</keyword>
<accession>A0A3D9H8F0</accession>
<feature type="transmembrane region" description="Helical" evidence="13">
    <location>
        <begin position="101"/>
        <end position="123"/>
    </location>
</feature>
<evidence type="ECO:0000256" key="5">
    <source>
        <dbReference type="ARBA" id="ARBA00022475"/>
    </source>
</evidence>
<dbReference type="GO" id="GO:0015099">
    <property type="term" value="F:nickel cation transmembrane transporter activity"/>
    <property type="evidence" value="ECO:0007669"/>
    <property type="project" value="UniProtKB-UniRule"/>
</dbReference>
<feature type="region of interest" description="Disordered" evidence="14">
    <location>
        <begin position="174"/>
        <end position="196"/>
    </location>
</feature>
<dbReference type="InterPro" id="IPR011541">
    <property type="entry name" value="Ni/Co_transpt_high_affinity"/>
</dbReference>
<evidence type="ECO:0000256" key="10">
    <source>
        <dbReference type="ARBA" id="ARBA00023112"/>
    </source>
</evidence>
<keyword evidence="6" id="KW-0533">Nickel</keyword>
<feature type="transmembrane region" description="Helical" evidence="13">
    <location>
        <begin position="215"/>
        <end position="237"/>
    </location>
</feature>
<feature type="signal peptide" evidence="15">
    <location>
        <begin position="1"/>
        <end position="16"/>
    </location>
</feature>
<dbReference type="RefSeq" id="WP_115938339.1">
    <property type="nucleotide sequence ID" value="NZ_QRDW01000011.1"/>
</dbReference>
<keyword evidence="3" id="KW-0171">Cobalt transport</keyword>
<comment type="similarity">
    <text evidence="13">Belongs to the NiCoT transporter (TC 2.A.52) family.</text>
</comment>
<dbReference type="GO" id="GO:0046583">
    <property type="term" value="F:monoatomic cation efflux transmembrane transporter activity"/>
    <property type="evidence" value="ECO:0007669"/>
    <property type="project" value="TreeGrafter"/>
</dbReference>
<keyword evidence="11 13" id="KW-0472">Membrane</keyword>
<keyword evidence="12" id="KW-0170">Cobalt</keyword>
<feature type="chain" id="PRO_5017753692" description="Nickel/cobalt efflux system" evidence="15">
    <location>
        <begin position="17"/>
        <end position="322"/>
    </location>
</feature>
<comment type="function">
    <text evidence="1">Efflux system for nickel and cobalt.</text>
</comment>
<comment type="caution">
    <text evidence="16">The sequence shown here is derived from an EMBL/GenBank/DDBJ whole genome shotgun (WGS) entry which is preliminary data.</text>
</comment>
<name>A0A3D9H8F0_9PROT</name>
<feature type="transmembrane region" description="Helical" evidence="13">
    <location>
        <begin position="143"/>
        <end position="160"/>
    </location>
</feature>
<keyword evidence="8 13" id="KW-1133">Transmembrane helix</keyword>
<evidence type="ECO:0000256" key="8">
    <source>
        <dbReference type="ARBA" id="ARBA00022989"/>
    </source>
</evidence>
<feature type="transmembrane region" description="Helical" evidence="13">
    <location>
        <begin position="286"/>
        <end position="311"/>
    </location>
</feature>
<keyword evidence="17" id="KW-1185">Reference proteome</keyword>
<evidence type="ECO:0000256" key="9">
    <source>
        <dbReference type="ARBA" id="ARBA00023065"/>
    </source>
</evidence>
<feature type="transmembrane region" description="Helical" evidence="13">
    <location>
        <begin position="243"/>
        <end position="266"/>
    </location>
</feature>
<evidence type="ECO:0000256" key="14">
    <source>
        <dbReference type="SAM" id="MobiDB-lite"/>
    </source>
</evidence>
<evidence type="ECO:0000313" key="16">
    <source>
        <dbReference type="EMBL" id="RED45782.1"/>
    </source>
</evidence>
<gene>
    <name evidence="16" type="ORF">DFP90_11129</name>
</gene>
<protein>
    <recommendedName>
        <fullName evidence="13">Nickel/cobalt efflux system</fullName>
    </recommendedName>
</protein>
<dbReference type="GO" id="GO:0005886">
    <property type="term" value="C:plasma membrane"/>
    <property type="evidence" value="ECO:0007669"/>
    <property type="project" value="UniProtKB-SubCell"/>
</dbReference>
<evidence type="ECO:0000256" key="12">
    <source>
        <dbReference type="ARBA" id="ARBA00023285"/>
    </source>
</evidence>
<evidence type="ECO:0000256" key="11">
    <source>
        <dbReference type="ARBA" id="ARBA00023136"/>
    </source>
</evidence>
<evidence type="ECO:0000256" key="3">
    <source>
        <dbReference type="ARBA" id="ARBA00022426"/>
    </source>
</evidence>
<sequence>MRFVIPLLLLSGLAMAAAGAGNDVSIWGEFLQWVIAQQKAFHADLTEGLKTLKNDGGFSAAWALILASFLYGVFHAAGPGHGKVVLTTYLVTQKEKVGRGILLATLAAFCQGLVALVLVYGLIYLAGWLPRETSEAVTWSERMSYALVALIGIMLVWRAAKAVIGLRTASASHSHNHHHDHHHHDHHQGHDTTCSSCGHAHAPTADQLEGNWKTALGVILSIGLRPCSGAVLVLVFAKALKLSAAGVAAVAAMSLGTAIAVAVLALVAVNARNLAGRLVAQGSGRLFMVGGMAVALSGGLLLVALGGSLLANSWQTAHPLGL</sequence>
<dbReference type="OrthoDB" id="9812956at2"/>
<keyword evidence="5" id="KW-1003">Cell membrane</keyword>
<dbReference type="Pfam" id="PF03824">
    <property type="entry name" value="NicO"/>
    <property type="match status" value="1"/>
</dbReference>
<dbReference type="GO" id="GO:0006824">
    <property type="term" value="P:cobalt ion transport"/>
    <property type="evidence" value="ECO:0007669"/>
    <property type="project" value="UniProtKB-KW"/>
</dbReference>
<keyword evidence="15" id="KW-0732">Signal</keyword>
<evidence type="ECO:0000256" key="15">
    <source>
        <dbReference type="SAM" id="SignalP"/>
    </source>
</evidence>
<dbReference type="GO" id="GO:0032025">
    <property type="term" value="P:response to cobalt ion"/>
    <property type="evidence" value="ECO:0007669"/>
    <property type="project" value="TreeGrafter"/>
</dbReference>
<dbReference type="InterPro" id="IPR051224">
    <property type="entry name" value="NiCoT_RcnA"/>
</dbReference>
<comment type="subcellular location">
    <subcellularLocation>
        <location evidence="2 13">Cell membrane</location>
        <topology evidence="2 13">Multi-pass membrane protein</topology>
    </subcellularLocation>
</comment>
<organism evidence="16 17">
    <name type="scientific">Aestuariispira insulae</name>
    <dbReference type="NCBI Taxonomy" id="1461337"/>
    <lineage>
        <taxon>Bacteria</taxon>
        <taxon>Pseudomonadati</taxon>
        <taxon>Pseudomonadota</taxon>
        <taxon>Alphaproteobacteria</taxon>
        <taxon>Rhodospirillales</taxon>
        <taxon>Kiloniellaceae</taxon>
        <taxon>Aestuariispira</taxon>
    </lineage>
</organism>
<feature type="compositionally biased region" description="Basic residues" evidence="14">
    <location>
        <begin position="174"/>
        <end position="187"/>
    </location>
</feature>
<feature type="transmembrane region" description="Helical" evidence="13">
    <location>
        <begin position="60"/>
        <end position="80"/>
    </location>
</feature>
<evidence type="ECO:0000256" key="1">
    <source>
        <dbReference type="ARBA" id="ARBA00002510"/>
    </source>
</evidence>
<dbReference type="EMBL" id="QRDW01000011">
    <property type="protein sequence ID" value="RED45782.1"/>
    <property type="molecule type" value="Genomic_DNA"/>
</dbReference>
<evidence type="ECO:0000256" key="7">
    <source>
        <dbReference type="ARBA" id="ARBA00022692"/>
    </source>
</evidence>
<evidence type="ECO:0000313" key="17">
    <source>
        <dbReference type="Proteomes" id="UP000256845"/>
    </source>
</evidence>
<keyword evidence="7 13" id="KW-0812">Transmembrane</keyword>
<reference evidence="16 17" key="1">
    <citation type="submission" date="2018-07" db="EMBL/GenBank/DDBJ databases">
        <title>Genomic Encyclopedia of Type Strains, Phase III (KMG-III): the genomes of soil and plant-associated and newly described type strains.</title>
        <authorList>
            <person name="Whitman W."/>
        </authorList>
    </citation>
    <scope>NUCLEOTIDE SEQUENCE [LARGE SCALE GENOMIC DNA]</scope>
    <source>
        <strain evidence="16 17">CECT 8488</strain>
    </source>
</reference>